<evidence type="ECO:0000256" key="12">
    <source>
        <dbReference type="RuleBase" id="RU000633"/>
    </source>
</evidence>
<keyword evidence="9" id="KW-0472">Membrane</keyword>
<feature type="chain" id="PRO_5044791738" description="Integrin beta" evidence="13">
    <location>
        <begin position="21"/>
        <end position="306"/>
    </location>
</feature>
<name>A0ABD2PY49_9PLAT</name>
<organism evidence="15 16">
    <name type="scientific">Cichlidogyrus casuarinus</name>
    <dbReference type="NCBI Taxonomy" id="1844966"/>
    <lineage>
        <taxon>Eukaryota</taxon>
        <taxon>Metazoa</taxon>
        <taxon>Spiralia</taxon>
        <taxon>Lophotrochozoa</taxon>
        <taxon>Platyhelminthes</taxon>
        <taxon>Monogenea</taxon>
        <taxon>Monopisthocotylea</taxon>
        <taxon>Dactylogyridea</taxon>
        <taxon>Ancyrocephalidae</taxon>
        <taxon>Cichlidogyrus</taxon>
    </lineage>
</organism>
<evidence type="ECO:0000256" key="11">
    <source>
        <dbReference type="ARBA" id="ARBA00023180"/>
    </source>
</evidence>
<sequence length="306" mass="34673">MISRAFLLLFVILNFDPSNCKPSHCDTARNCQQCMGSSPECFWCFDELYNDTMSIEGPGYRCATYDTLVNRKCNPEKIQVTKSSKISEQRGAYNQLQPEFINLMIRPHDNLSIDLNFKPAEHYPVDLYFLVDLSYTMKNLLETVSAMTKKISQEMSSITEDFQMGFGAFVDKPIYPFTFPSTVKNPCKHSDTNAICQPTFLYKHILSLTNDSDKFQSVTSKIKYSSNYDLPEGGFDALLQVAYCNEKVGWRKEARKIVVFATDGTFHLAGDGLLAGLIKPPPTECQIELADDGSYEWKTSGKHILE</sequence>
<dbReference type="AlphaFoldDB" id="A0ABD2PY49"/>
<evidence type="ECO:0000256" key="9">
    <source>
        <dbReference type="ARBA" id="ARBA00023136"/>
    </source>
</evidence>
<protein>
    <recommendedName>
        <fullName evidence="12">Integrin beta</fullName>
    </recommendedName>
</protein>
<dbReference type="GO" id="GO:0007229">
    <property type="term" value="P:integrin-mediated signaling pathway"/>
    <property type="evidence" value="ECO:0007669"/>
    <property type="project" value="UniProtKB-KW"/>
</dbReference>
<keyword evidence="5 13" id="KW-0732">Signal</keyword>
<dbReference type="InterPro" id="IPR002369">
    <property type="entry name" value="Integrin_bsu_VWA"/>
</dbReference>
<reference evidence="15 16" key="1">
    <citation type="submission" date="2024-11" db="EMBL/GenBank/DDBJ databases">
        <title>Adaptive evolution of stress response genes in parasites aligns with host niche diversity.</title>
        <authorList>
            <person name="Hahn C."/>
            <person name="Resl P."/>
        </authorList>
    </citation>
    <scope>NUCLEOTIDE SEQUENCE [LARGE SCALE GENOMIC DNA]</scope>
    <source>
        <strain evidence="15">EGGRZ-B1_66</strain>
        <tissue evidence="15">Body</tissue>
    </source>
</reference>
<comment type="caution">
    <text evidence="15">The sequence shown here is derived from an EMBL/GenBank/DDBJ whole genome shotgun (WGS) entry which is preliminary data.</text>
</comment>
<dbReference type="GO" id="GO:0005886">
    <property type="term" value="C:plasma membrane"/>
    <property type="evidence" value="ECO:0007669"/>
    <property type="project" value="UniProtKB-SubCell"/>
</dbReference>
<feature type="domain" description="Integrin beta subunit VWA" evidence="14">
    <location>
        <begin position="30"/>
        <end position="306"/>
    </location>
</feature>
<gene>
    <name evidence="15" type="primary">ITGB2_2</name>
    <name evidence="15" type="ORF">Ciccas_009383</name>
</gene>
<evidence type="ECO:0000313" key="16">
    <source>
        <dbReference type="Proteomes" id="UP001626550"/>
    </source>
</evidence>
<evidence type="ECO:0000256" key="8">
    <source>
        <dbReference type="ARBA" id="ARBA00023037"/>
    </source>
</evidence>
<evidence type="ECO:0000256" key="1">
    <source>
        <dbReference type="ARBA" id="ARBA00004479"/>
    </source>
</evidence>
<dbReference type="PANTHER" id="PTHR10082">
    <property type="entry name" value="INTEGRIN BETA SUBUNIT"/>
    <property type="match status" value="1"/>
</dbReference>
<dbReference type="InterPro" id="IPR033760">
    <property type="entry name" value="Integrin_beta_N"/>
</dbReference>
<dbReference type="Gene3D" id="3.30.1680.10">
    <property type="entry name" value="ligand-binding face of the semaphorins, domain 2"/>
    <property type="match status" value="1"/>
</dbReference>
<dbReference type="Pfam" id="PF00362">
    <property type="entry name" value="Integrin_beta"/>
    <property type="match status" value="1"/>
</dbReference>
<dbReference type="SUPFAM" id="SSF53300">
    <property type="entry name" value="vWA-like"/>
    <property type="match status" value="1"/>
</dbReference>
<comment type="subcellular location">
    <subcellularLocation>
        <location evidence="12">Cell membrane</location>
        <topology evidence="12">Single-pass type I membrane protein</topology>
    </subcellularLocation>
    <subcellularLocation>
        <location evidence="1">Membrane</location>
        <topology evidence="1">Single-pass type I membrane protein</topology>
    </subcellularLocation>
</comment>
<evidence type="ECO:0000259" key="14">
    <source>
        <dbReference type="SMART" id="SM00187"/>
    </source>
</evidence>
<keyword evidence="7" id="KW-1133">Transmembrane helix</keyword>
<evidence type="ECO:0000256" key="2">
    <source>
        <dbReference type="ARBA" id="ARBA00007449"/>
    </source>
</evidence>
<keyword evidence="10" id="KW-1015">Disulfide bond</keyword>
<keyword evidence="3" id="KW-0245">EGF-like domain</keyword>
<evidence type="ECO:0000256" key="3">
    <source>
        <dbReference type="ARBA" id="ARBA00022536"/>
    </source>
</evidence>
<keyword evidence="6" id="KW-0677">Repeat</keyword>
<dbReference type="Gene3D" id="3.40.50.410">
    <property type="entry name" value="von Willebrand factor, type A domain"/>
    <property type="match status" value="1"/>
</dbReference>
<dbReference type="PANTHER" id="PTHR10082:SF3">
    <property type="entry name" value="INTEGRIN BETA-LIKE PROTEIN 1"/>
    <property type="match status" value="1"/>
</dbReference>
<keyword evidence="16" id="KW-1185">Reference proteome</keyword>
<dbReference type="Proteomes" id="UP001626550">
    <property type="component" value="Unassembled WGS sequence"/>
</dbReference>
<keyword evidence="12" id="KW-0130">Cell adhesion</keyword>
<evidence type="ECO:0000256" key="6">
    <source>
        <dbReference type="ARBA" id="ARBA00022737"/>
    </source>
</evidence>
<dbReference type="Pfam" id="PF17205">
    <property type="entry name" value="PSI_integrin"/>
    <property type="match status" value="1"/>
</dbReference>
<dbReference type="PRINTS" id="PR01186">
    <property type="entry name" value="INTEGRINB"/>
</dbReference>
<evidence type="ECO:0000256" key="10">
    <source>
        <dbReference type="ARBA" id="ARBA00023157"/>
    </source>
</evidence>
<dbReference type="GO" id="GO:0007155">
    <property type="term" value="P:cell adhesion"/>
    <property type="evidence" value="ECO:0007669"/>
    <property type="project" value="UniProtKB-KW"/>
</dbReference>
<evidence type="ECO:0000256" key="13">
    <source>
        <dbReference type="SAM" id="SignalP"/>
    </source>
</evidence>
<accession>A0ABD2PY49</accession>
<proteinExistence type="inferred from homology"/>
<keyword evidence="8 12" id="KW-0401">Integrin</keyword>
<keyword evidence="11" id="KW-0325">Glycoprotein</keyword>
<keyword evidence="4 12" id="KW-0812">Transmembrane</keyword>
<evidence type="ECO:0000256" key="4">
    <source>
        <dbReference type="ARBA" id="ARBA00022692"/>
    </source>
</evidence>
<feature type="signal peptide" evidence="13">
    <location>
        <begin position="1"/>
        <end position="20"/>
    </location>
</feature>
<comment type="similarity">
    <text evidence="2 12">Belongs to the integrin beta chain family.</text>
</comment>
<dbReference type="SUPFAM" id="SSF103575">
    <property type="entry name" value="Plexin repeat"/>
    <property type="match status" value="1"/>
</dbReference>
<dbReference type="InterPro" id="IPR015812">
    <property type="entry name" value="Integrin_bsu"/>
</dbReference>
<dbReference type="InterPro" id="IPR036465">
    <property type="entry name" value="vWFA_dom_sf"/>
</dbReference>
<evidence type="ECO:0000313" key="15">
    <source>
        <dbReference type="EMBL" id="KAL3312028.1"/>
    </source>
</evidence>
<evidence type="ECO:0000256" key="5">
    <source>
        <dbReference type="ARBA" id="ARBA00022729"/>
    </source>
</evidence>
<dbReference type="EMBL" id="JBJKFK010001904">
    <property type="protein sequence ID" value="KAL3312028.1"/>
    <property type="molecule type" value="Genomic_DNA"/>
</dbReference>
<evidence type="ECO:0000256" key="7">
    <source>
        <dbReference type="ARBA" id="ARBA00022989"/>
    </source>
</evidence>
<dbReference type="SMART" id="SM00187">
    <property type="entry name" value="INB"/>
    <property type="match status" value="1"/>
</dbReference>